<dbReference type="OrthoDB" id="260091at2759"/>
<dbReference type="InterPro" id="IPR052320">
    <property type="entry name" value="Cytochrome_b5_domain"/>
</dbReference>
<dbReference type="InterPro" id="IPR001199">
    <property type="entry name" value="Cyt_B5-like_heme/steroid-bd"/>
</dbReference>
<evidence type="ECO:0000313" key="12">
    <source>
        <dbReference type="EMBL" id="CAG9585042.1"/>
    </source>
</evidence>
<reference evidence="12" key="1">
    <citation type="submission" date="2021-09" db="EMBL/GenBank/DDBJ databases">
        <authorList>
            <person name="Martin H S."/>
        </authorList>
    </citation>
    <scope>NUCLEOTIDE SEQUENCE</scope>
</reference>
<dbReference type="EMBL" id="CAKASE010000083">
    <property type="protein sequence ID" value="CAG9585042.1"/>
    <property type="molecule type" value="Genomic_DNA"/>
</dbReference>
<organism evidence="12 13">
    <name type="scientific">Danaus chrysippus</name>
    <name type="common">African queen</name>
    <dbReference type="NCBI Taxonomy" id="151541"/>
    <lineage>
        <taxon>Eukaryota</taxon>
        <taxon>Metazoa</taxon>
        <taxon>Ecdysozoa</taxon>
        <taxon>Arthropoda</taxon>
        <taxon>Hexapoda</taxon>
        <taxon>Insecta</taxon>
        <taxon>Pterygota</taxon>
        <taxon>Neoptera</taxon>
        <taxon>Endopterygota</taxon>
        <taxon>Lepidoptera</taxon>
        <taxon>Glossata</taxon>
        <taxon>Ditrysia</taxon>
        <taxon>Papilionoidea</taxon>
        <taxon>Nymphalidae</taxon>
        <taxon>Danainae</taxon>
        <taxon>Danaini</taxon>
        <taxon>Danaina</taxon>
        <taxon>Danaus</taxon>
        <taxon>Anosia</taxon>
    </lineage>
</organism>
<evidence type="ECO:0000256" key="8">
    <source>
        <dbReference type="ARBA" id="ARBA00038168"/>
    </source>
</evidence>
<keyword evidence="6" id="KW-0206">Cytoskeleton</keyword>
<dbReference type="InterPro" id="IPR036400">
    <property type="entry name" value="Cyt_B5-like_heme/steroid_sf"/>
</dbReference>
<evidence type="ECO:0000256" key="7">
    <source>
        <dbReference type="ARBA" id="ARBA00023273"/>
    </source>
</evidence>
<comment type="subcellular location">
    <subcellularLocation>
        <location evidence="1">Cytoplasm</location>
        <location evidence="1">Cytoskeleton</location>
        <location evidence="1">Cilium axoneme</location>
    </subcellularLocation>
</comment>
<keyword evidence="2" id="KW-0963">Cytoplasm</keyword>
<gene>
    <name evidence="12" type="ORF">DCHRY22_LOCUS15535</name>
</gene>
<evidence type="ECO:0000256" key="2">
    <source>
        <dbReference type="ARBA" id="ARBA00022490"/>
    </source>
</evidence>
<proteinExistence type="inferred from homology"/>
<dbReference type="Proteomes" id="UP000789524">
    <property type="component" value="Unassembled WGS sequence"/>
</dbReference>
<protein>
    <recommendedName>
        <fullName evidence="9">Cytochrome b5 domain-containing protein 1</fullName>
    </recommendedName>
</protein>
<keyword evidence="3" id="KW-0349">Heme</keyword>
<evidence type="ECO:0000259" key="11">
    <source>
        <dbReference type="PROSITE" id="PS50255"/>
    </source>
</evidence>
<accession>A0A8J2WB56</accession>
<dbReference type="GO" id="GO:0005930">
    <property type="term" value="C:axoneme"/>
    <property type="evidence" value="ECO:0007669"/>
    <property type="project" value="UniProtKB-SubCell"/>
</dbReference>
<feature type="domain" description="Cytochrome b5 heme-binding" evidence="11">
    <location>
        <begin position="6"/>
        <end position="86"/>
    </location>
</feature>
<keyword evidence="7" id="KW-0966">Cell projection</keyword>
<name>A0A8J2WB56_9NEOP</name>
<evidence type="ECO:0000256" key="3">
    <source>
        <dbReference type="ARBA" id="ARBA00022617"/>
    </source>
</evidence>
<evidence type="ECO:0000256" key="4">
    <source>
        <dbReference type="ARBA" id="ARBA00022723"/>
    </source>
</evidence>
<dbReference type="PROSITE" id="PS50255">
    <property type="entry name" value="CYTOCHROME_B5_2"/>
    <property type="match status" value="1"/>
</dbReference>
<evidence type="ECO:0000256" key="5">
    <source>
        <dbReference type="ARBA" id="ARBA00023004"/>
    </source>
</evidence>
<evidence type="ECO:0000313" key="13">
    <source>
        <dbReference type="Proteomes" id="UP000789524"/>
    </source>
</evidence>
<dbReference type="AlphaFoldDB" id="A0A8J2WB56"/>
<dbReference type="SUPFAM" id="SSF55856">
    <property type="entry name" value="Cytochrome b5-like heme/steroid binding domain"/>
    <property type="match status" value="1"/>
</dbReference>
<keyword evidence="13" id="KW-1185">Reference proteome</keyword>
<sequence>MIYTKPEWYTPAEVAVHNKASDCWISLNGIVRDLTSWLQDQFKLCKCIKNCTCPVKKLLAITILAYAGKDISHWFKGEEWVRYTHPITGTTTVYQQHGPGNQTAGGTFNSLATTDKTLVVSSVTLEVCSEETIYQIMMRYLPHNSHMLSYTWRYLGRPLCYDWTLHQNGIPDERDRFEKSRLAR</sequence>
<comment type="similarity">
    <text evidence="8">Belongs to the cytochrome b5 family.</text>
</comment>
<evidence type="ECO:0000256" key="9">
    <source>
        <dbReference type="ARBA" id="ARBA00040649"/>
    </source>
</evidence>
<keyword evidence="5" id="KW-0408">Iron</keyword>
<evidence type="ECO:0000256" key="10">
    <source>
        <dbReference type="ARBA" id="ARBA00046139"/>
    </source>
</evidence>
<comment type="caution">
    <text evidence="12">The sequence shown here is derived from an EMBL/GenBank/DDBJ whole genome shotgun (WGS) entry which is preliminary data.</text>
</comment>
<comment type="function">
    <text evidence="10">Radial spoke stalk protein that binds heme under oxidizing conditions. Required for the coordinated beating of multiple cilia maybe by functioning in a redox signaling pathway.</text>
</comment>
<evidence type="ECO:0000256" key="1">
    <source>
        <dbReference type="ARBA" id="ARBA00004430"/>
    </source>
</evidence>
<dbReference type="PANTHER" id="PTHR21281">
    <property type="entry name" value="CYTOCHROME B5 DOMAIN-CONTAINING PROTEIN 1"/>
    <property type="match status" value="1"/>
</dbReference>
<dbReference type="GO" id="GO:0046872">
    <property type="term" value="F:metal ion binding"/>
    <property type="evidence" value="ECO:0007669"/>
    <property type="project" value="UniProtKB-KW"/>
</dbReference>
<keyword evidence="4" id="KW-0479">Metal-binding</keyword>
<evidence type="ECO:0000256" key="6">
    <source>
        <dbReference type="ARBA" id="ARBA00023212"/>
    </source>
</evidence>
<dbReference type="Gene3D" id="3.10.120.10">
    <property type="entry name" value="Cytochrome b5-like heme/steroid binding domain"/>
    <property type="match status" value="1"/>
</dbReference>
<dbReference type="PANTHER" id="PTHR21281:SF0">
    <property type="entry name" value="CYTOCHROME B5 DOMAIN-CONTAINING PROTEIN 1"/>
    <property type="match status" value="1"/>
</dbReference>